<dbReference type="EMBL" id="CP002583">
    <property type="protein sequence ID" value="ADZ90536.1"/>
    <property type="molecule type" value="Genomic_DNA"/>
</dbReference>
<dbReference type="STRING" id="717774.Marme_1263"/>
<evidence type="ECO:0000313" key="2">
    <source>
        <dbReference type="EMBL" id="ADZ90536.1"/>
    </source>
</evidence>
<accession>F2JVJ2</accession>
<dbReference type="OrthoDB" id="8926597at2"/>
<keyword evidence="3" id="KW-1185">Reference proteome</keyword>
<dbReference type="RefSeq" id="WP_013660441.1">
    <property type="nucleotide sequence ID" value="NC_015276.1"/>
</dbReference>
<proteinExistence type="predicted"/>
<evidence type="ECO:0000313" key="3">
    <source>
        <dbReference type="Proteomes" id="UP000001062"/>
    </source>
</evidence>
<dbReference type="InterPro" id="IPR054209">
    <property type="entry name" value="DUF6916"/>
</dbReference>
<organism evidence="2 3">
    <name type="scientific">Marinomonas mediterranea (strain ATCC 700492 / JCM 21426 / NBRC 103028 / MMB-1)</name>
    <dbReference type="NCBI Taxonomy" id="717774"/>
    <lineage>
        <taxon>Bacteria</taxon>
        <taxon>Pseudomonadati</taxon>
        <taxon>Pseudomonadota</taxon>
        <taxon>Gammaproteobacteria</taxon>
        <taxon>Oceanospirillales</taxon>
        <taxon>Oceanospirillaceae</taxon>
        <taxon>Marinomonas</taxon>
    </lineage>
</organism>
<sequence>MQGLPTHEQFKSQINQTFTVKLDDEKPPEEMTLSEVTELKEIGGGFSAYSMVFTTPVKDYYLNQGQWTLENSELNEVSLFIVPGGPSADIFNYNVSISFKTEN</sequence>
<protein>
    <recommendedName>
        <fullName evidence="1">DUF6916 domain-containing protein</fullName>
    </recommendedName>
</protein>
<dbReference type="HOGENOM" id="CLU_2301889_0_0_6"/>
<dbReference type="Pfam" id="PF21880">
    <property type="entry name" value="DUF6916"/>
    <property type="match status" value="1"/>
</dbReference>
<dbReference type="PATRIC" id="fig|717774.3.peg.1310"/>
<name>F2JVJ2_MARM1</name>
<gene>
    <name evidence="2" type="ordered locus">Marme_1263</name>
</gene>
<dbReference type="Proteomes" id="UP000001062">
    <property type="component" value="Chromosome"/>
</dbReference>
<dbReference type="eggNOG" id="ENOG5031VHQ">
    <property type="taxonomic scope" value="Bacteria"/>
</dbReference>
<evidence type="ECO:0000259" key="1">
    <source>
        <dbReference type="Pfam" id="PF21880"/>
    </source>
</evidence>
<feature type="domain" description="DUF6916" evidence="1">
    <location>
        <begin position="6"/>
        <end position="95"/>
    </location>
</feature>
<dbReference type="AlphaFoldDB" id="F2JVJ2"/>
<reference evidence="2 3" key="1">
    <citation type="journal article" date="2012" name="Stand. Genomic Sci.">
        <title>Complete genome sequence of the melanogenic marine bacterium Marinomonas mediterranea type strain (MMB-1(T)).</title>
        <authorList>
            <person name="Lucas-Elio P."/>
            <person name="Goodwin L."/>
            <person name="Woyke T."/>
            <person name="Pitluck S."/>
            <person name="Nolan M."/>
            <person name="Kyrpides N.C."/>
            <person name="Detter J.C."/>
            <person name="Copeland A."/>
            <person name="Teshima H."/>
            <person name="Bruce D."/>
            <person name="Detter C."/>
            <person name="Tapia R."/>
            <person name="Han S."/>
            <person name="Land M.L."/>
            <person name="Ivanova N."/>
            <person name="Mikhailova N."/>
            <person name="Johnston A.W."/>
            <person name="Sanchez-Amat A."/>
        </authorList>
    </citation>
    <scope>NUCLEOTIDE SEQUENCE [LARGE SCALE GENOMIC DNA]</scope>
    <source>
        <strain evidence="3">ATCC 700492 / JCM 21426 / NBRC 103028 / MMB-1</strain>
    </source>
</reference>
<dbReference type="KEGG" id="mme:Marme_1263"/>